<dbReference type="Proteomes" id="UP001590951">
    <property type="component" value="Unassembled WGS sequence"/>
</dbReference>
<dbReference type="InterPro" id="IPR057203">
    <property type="entry name" value="DUF7881"/>
</dbReference>
<keyword evidence="4" id="KW-1185">Reference proteome</keyword>
<gene>
    <name evidence="3" type="ORF">ABVK25_010605</name>
</gene>
<proteinExistence type="predicted"/>
<comment type="caution">
    <text evidence="3">The sequence shown here is derived from an EMBL/GenBank/DDBJ whole genome shotgun (WGS) entry which is preliminary data.</text>
</comment>
<organism evidence="3 4">
    <name type="scientific">Lepraria finkii</name>
    <dbReference type="NCBI Taxonomy" id="1340010"/>
    <lineage>
        <taxon>Eukaryota</taxon>
        <taxon>Fungi</taxon>
        <taxon>Dikarya</taxon>
        <taxon>Ascomycota</taxon>
        <taxon>Pezizomycotina</taxon>
        <taxon>Lecanoromycetes</taxon>
        <taxon>OSLEUM clade</taxon>
        <taxon>Lecanoromycetidae</taxon>
        <taxon>Lecanorales</taxon>
        <taxon>Lecanorineae</taxon>
        <taxon>Stereocaulaceae</taxon>
        <taxon>Lepraria</taxon>
    </lineage>
</organism>
<dbReference type="Pfam" id="PF13391">
    <property type="entry name" value="HNH_2"/>
    <property type="match status" value="1"/>
</dbReference>
<feature type="domain" description="HNH nuclease" evidence="1">
    <location>
        <begin position="122"/>
        <end position="198"/>
    </location>
</feature>
<evidence type="ECO:0008006" key="5">
    <source>
        <dbReference type="Google" id="ProtNLM"/>
    </source>
</evidence>
<feature type="domain" description="DUF7881" evidence="2">
    <location>
        <begin position="17"/>
        <end position="86"/>
    </location>
</feature>
<name>A0ABR4ATR6_9LECA</name>
<dbReference type="InterPro" id="IPR003615">
    <property type="entry name" value="HNH_nuc"/>
</dbReference>
<evidence type="ECO:0000313" key="4">
    <source>
        <dbReference type="Proteomes" id="UP001590951"/>
    </source>
</evidence>
<sequence>MLTPFGHLGMAADRSIGRNIHLYDAKDRVTLLGGLILTNGVTKFNFYSMVKIFLLFQSSFSIEDKTSATLERNEEPLPRGNYYVVGSFTVSNEPFLTRTISLSTGSRLQSFRDEIRRRDGRCVITGKIALGAYRNHWKGFEAAHIFPLAYQGHWVQHNFARWITIPAANGETINSKQNGLLLRADIHGLFDNYDISINPDDNYKIICFADDGDDIAGKFLDEQFRSDPDRPPDELLRWHFRQAVFANMRGAGEPIFEIDFPPGSDVLGEMCGGPKAAERMEFELFNRFALHAAPQQQ</sequence>
<evidence type="ECO:0000259" key="2">
    <source>
        <dbReference type="Pfam" id="PF25324"/>
    </source>
</evidence>
<dbReference type="EMBL" id="JBHFEH010000071">
    <property type="protein sequence ID" value="KAL2049093.1"/>
    <property type="molecule type" value="Genomic_DNA"/>
</dbReference>
<protein>
    <recommendedName>
        <fullName evidence="5">HNH nuclease domain-containing protein</fullName>
    </recommendedName>
</protein>
<accession>A0ABR4ATR6</accession>
<reference evidence="3 4" key="1">
    <citation type="submission" date="2024-09" db="EMBL/GenBank/DDBJ databases">
        <title>Rethinking Asexuality: The Enigmatic Case of Functional Sexual Genes in Lepraria (Stereocaulaceae).</title>
        <authorList>
            <person name="Doellman M."/>
            <person name="Sun Y."/>
            <person name="Barcenas-Pena A."/>
            <person name="Lumbsch H.T."/>
            <person name="Grewe F."/>
        </authorList>
    </citation>
    <scope>NUCLEOTIDE SEQUENCE [LARGE SCALE GENOMIC DNA]</scope>
    <source>
        <strain evidence="3 4">Grewe 0041</strain>
    </source>
</reference>
<evidence type="ECO:0000259" key="1">
    <source>
        <dbReference type="Pfam" id="PF13391"/>
    </source>
</evidence>
<dbReference type="Pfam" id="PF25324">
    <property type="entry name" value="DUF7881"/>
    <property type="match status" value="1"/>
</dbReference>
<evidence type="ECO:0000313" key="3">
    <source>
        <dbReference type="EMBL" id="KAL2049093.1"/>
    </source>
</evidence>